<keyword evidence="7" id="KW-1185">Reference proteome</keyword>
<evidence type="ECO:0000259" key="5">
    <source>
        <dbReference type="Pfam" id="PF00294"/>
    </source>
</evidence>
<dbReference type="GO" id="GO:0008673">
    <property type="term" value="F:2-dehydro-3-deoxygluconokinase activity"/>
    <property type="evidence" value="ECO:0007669"/>
    <property type="project" value="UniProtKB-EC"/>
</dbReference>
<accession>A0A841PYY7</accession>
<dbReference type="InterPro" id="IPR002139">
    <property type="entry name" value="Ribo/fructo_kinase"/>
</dbReference>
<dbReference type="PRINTS" id="PR00990">
    <property type="entry name" value="RIBOKINASE"/>
</dbReference>
<name>A0A841PYY7_9BACL</name>
<dbReference type="SUPFAM" id="SSF53613">
    <property type="entry name" value="Ribokinase-like"/>
    <property type="match status" value="1"/>
</dbReference>
<comment type="similarity">
    <text evidence="1 4">Belongs to the carbohydrate kinase PfkB family.</text>
</comment>
<dbReference type="InterPro" id="IPR029056">
    <property type="entry name" value="Ribokinase-like"/>
</dbReference>
<dbReference type="CDD" id="cd01166">
    <property type="entry name" value="KdgK"/>
    <property type="match status" value="1"/>
</dbReference>
<feature type="domain" description="Carbohydrate kinase PfkB" evidence="5">
    <location>
        <begin position="2"/>
        <end position="300"/>
    </location>
</feature>
<keyword evidence="3 4" id="KW-0418">Kinase</keyword>
<dbReference type="EMBL" id="JACHHJ010000002">
    <property type="protein sequence ID" value="MBB6449993.1"/>
    <property type="molecule type" value="Genomic_DNA"/>
</dbReference>
<evidence type="ECO:0000313" key="6">
    <source>
        <dbReference type="EMBL" id="MBB6449993.1"/>
    </source>
</evidence>
<dbReference type="InterPro" id="IPR011611">
    <property type="entry name" value="PfkB_dom"/>
</dbReference>
<comment type="caution">
    <text evidence="6">The sequence shown here is derived from an EMBL/GenBank/DDBJ whole genome shotgun (WGS) entry which is preliminary data.</text>
</comment>
<dbReference type="PANTHER" id="PTHR43320:SF2">
    <property type="entry name" value="2-DEHYDRO-3-DEOXYGLUCONOKINASE_2-DEHYDRO-3-DEOXYGALACTONOKINASE"/>
    <property type="match status" value="1"/>
</dbReference>
<dbReference type="PROSITE" id="PS00584">
    <property type="entry name" value="PFKB_KINASES_2"/>
    <property type="match status" value="1"/>
</dbReference>
<evidence type="ECO:0000256" key="2">
    <source>
        <dbReference type="ARBA" id="ARBA00022679"/>
    </source>
</evidence>
<dbReference type="InterPro" id="IPR002173">
    <property type="entry name" value="Carboh/pur_kinase_PfkB_CS"/>
</dbReference>
<dbReference type="EC" id="2.7.1.45" evidence="6"/>
<dbReference type="Gene3D" id="3.40.1190.20">
    <property type="match status" value="1"/>
</dbReference>
<proteinExistence type="inferred from homology"/>
<dbReference type="PANTHER" id="PTHR43320">
    <property type="entry name" value="SUGAR KINASE"/>
    <property type="match status" value="1"/>
</dbReference>
<evidence type="ECO:0000256" key="1">
    <source>
        <dbReference type="ARBA" id="ARBA00010688"/>
    </source>
</evidence>
<evidence type="ECO:0000313" key="7">
    <source>
        <dbReference type="Proteomes" id="UP000568839"/>
    </source>
</evidence>
<gene>
    <name evidence="6" type="ORF">HNR44_001971</name>
</gene>
<evidence type="ECO:0000256" key="3">
    <source>
        <dbReference type="ARBA" id="ARBA00022777"/>
    </source>
</evidence>
<dbReference type="AlphaFoldDB" id="A0A841PYY7"/>
<dbReference type="InterPro" id="IPR052700">
    <property type="entry name" value="Carb_kinase_PfkB-like"/>
</dbReference>
<dbReference type="Pfam" id="PF00294">
    <property type="entry name" value="PfkB"/>
    <property type="match status" value="1"/>
</dbReference>
<dbReference type="RefSeq" id="WP_184403923.1">
    <property type="nucleotide sequence ID" value="NZ_JACHHJ010000002.1"/>
</dbReference>
<protein>
    <submittedName>
        <fullName evidence="6">2-dehydro-3-deoxygluconokinase</fullName>
        <ecNumber evidence="6">2.7.1.45</ecNumber>
    </submittedName>
</protein>
<evidence type="ECO:0000256" key="4">
    <source>
        <dbReference type="RuleBase" id="RU003704"/>
    </source>
</evidence>
<dbReference type="Proteomes" id="UP000568839">
    <property type="component" value="Unassembled WGS sequence"/>
</dbReference>
<organism evidence="6 7">
    <name type="scientific">Geomicrobium halophilum</name>
    <dbReference type="NCBI Taxonomy" id="549000"/>
    <lineage>
        <taxon>Bacteria</taxon>
        <taxon>Bacillati</taxon>
        <taxon>Bacillota</taxon>
        <taxon>Bacilli</taxon>
        <taxon>Bacillales</taxon>
        <taxon>Geomicrobium</taxon>
    </lineage>
</organism>
<reference evidence="6 7" key="1">
    <citation type="submission" date="2020-08" db="EMBL/GenBank/DDBJ databases">
        <title>Genomic Encyclopedia of Type Strains, Phase IV (KMG-IV): sequencing the most valuable type-strain genomes for metagenomic binning, comparative biology and taxonomic classification.</title>
        <authorList>
            <person name="Goeker M."/>
        </authorList>
    </citation>
    <scope>NUCLEOTIDE SEQUENCE [LARGE SCALE GENOMIC DNA]</scope>
    <source>
        <strain evidence="6 7">DSM 21769</strain>
    </source>
</reference>
<sequence>MLDVITIGDGMVTMDPKSSGPLRFVHEFERKVGGAELNFAVGSARLGLRTGWISRLGKDEFGRHILHFMRGEGVDVSNVEMVEGYSTSVNFKEVMDGGQGRTFYYRANSPMSTLRPEDLNPEMFAGARILHVTGVFPSIEEKNIAIVRRAIALAKKEGLRISLDPNIRLKMWSSERAREVLLSFLPDIDILLTGEDEAELLFGVGDEKEIVKVAESYGISSIAIKKGGKGAVVAQDSEIIEAEAVPAKEVVDTVGAGDGFDAAFIYGLLREWPLERIAHFATLVGSMVVSVRGDNEGLPHLEDVLVQLGERSEVER</sequence>
<keyword evidence="2 4" id="KW-0808">Transferase</keyword>